<comment type="caution">
    <text evidence="9">The sequence shown here is derived from an EMBL/GenBank/DDBJ whole genome shotgun (WGS) entry which is preliminary data.</text>
</comment>
<evidence type="ECO:0000313" key="10">
    <source>
        <dbReference type="Proteomes" id="UP000655751"/>
    </source>
</evidence>
<feature type="transmembrane region" description="Helical" evidence="7">
    <location>
        <begin position="34"/>
        <end position="58"/>
    </location>
</feature>
<keyword evidence="7" id="KW-1133">Transmembrane helix</keyword>
<sequence length="316" mass="32462">MNVALGLMLHATVVAVIGPPVLRRLTRRGVAPRLGVTAWLVAIGGALGGWALAAGLLVREFATIWRHPGDALQACYAVLSTPAHPHSGTVTKLVTFVISALVTVAVIAVVAHVLRVAARLRAQTHEHGRAVRMVGRRAPGLDAVVLDSPEPQAYCVSGRPSTIVVTSAAVDALTDAQLAAVLAHERAHLRGRHAMLTGILRSTAAALPGVRLLTEGAVEVGRLLEMCADDRAARDHGPAPLLGGLLALLGAATPAPSGALGAAGTAVLARAERLVEPVGPMRRATNRTALIGVILATVIGLSEISLGVLFAGMLVD</sequence>
<evidence type="ECO:0000256" key="4">
    <source>
        <dbReference type="ARBA" id="ARBA00022833"/>
    </source>
</evidence>
<evidence type="ECO:0000256" key="7">
    <source>
        <dbReference type="SAM" id="Phobius"/>
    </source>
</evidence>
<feature type="transmembrane region" description="Helical" evidence="7">
    <location>
        <begin position="6"/>
        <end position="22"/>
    </location>
</feature>
<feature type="transmembrane region" description="Helical" evidence="7">
    <location>
        <begin position="93"/>
        <end position="114"/>
    </location>
</feature>
<evidence type="ECO:0000256" key="1">
    <source>
        <dbReference type="ARBA" id="ARBA00022670"/>
    </source>
</evidence>
<evidence type="ECO:0000256" key="2">
    <source>
        <dbReference type="ARBA" id="ARBA00022723"/>
    </source>
</evidence>
<dbReference type="Proteomes" id="UP000655751">
    <property type="component" value="Unassembled WGS sequence"/>
</dbReference>
<gene>
    <name evidence="9" type="ORF">IT779_15780</name>
</gene>
<organism evidence="9 10">
    <name type="scientific">Nocardia bovistercoris</name>
    <dbReference type="NCBI Taxonomy" id="2785916"/>
    <lineage>
        <taxon>Bacteria</taxon>
        <taxon>Bacillati</taxon>
        <taxon>Actinomycetota</taxon>
        <taxon>Actinomycetes</taxon>
        <taxon>Mycobacteriales</taxon>
        <taxon>Nocardiaceae</taxon>
        <taxon>Nocardia</taxon>
    </lineage>
</organism>
<evidence type="ECO:0000259" key="8">
    <source>
        <dbReference type="Pfam" id="PF01435"/>
    </source>
</evidence>
<name>A0A931IC61_9NOCA</name>
<dbReference type="InterPro" id="IPR052173">
    <property type="entry name" value="Beta-lactam_resp_regulator"/>
</dbReference>
<accession>A0A931IC61</accession>
<evidence type="ECO:0000256" key="6">
    <source>
        <dbReference type="RuleBase" id="RU003983"/>
    </source>
</evidence>
<dbReference type="EMBL" id="JADMLG010000006">
    <property type="protein sequence ID" value="MBH0777735.1"/>
    <property type="molecule type" value="Genomic_DNA"/>
</dbReference>
<keyword evidence="2" id="KW-0479">Metal-binding</keyword>
<dbReference type="RefSeq" id="WP_196150073.1">
    <property type="nucleotide sequence ID" value="NZ_JADMLG010000006.1"/>
</dbReference>
<feature type="domain" description="Peptidase M48" evidence="8">
    <location>
        <begin position="130"/>
        <end position="199"/>
    </location>
</feature>
<keyword evidence="4 6" id="KW-0862">Zinc</keyword>
<keyword evidence="7" id="KW-0812">Transmembrane</keyword>
<keyword evidence="1 6" id="KW-0645">Protease</keyword>
<dbReference type="Gene3D" id="3.30.2010.10">
    <property type="entry name" value="Metalloproteases ('zincins'), catalytic domain"/>
    <property type="match status" value="1"/>
</dbReference>
<keyword evidence="10" id="KW-1185">Reference proteome</keyword>
<comment type="similarity">
    <text evidence="6">Belongs to the peptidase M48 family.</text>
</comment>
<proteinExistence type="inferred from homology"/>
<dbReference type="AlphaFoldDB" id="A0A931IC61"/>
<keyword evidence="3 6" id="KW-0378">Hydrolase</keyword>
<protein>
    <submittedName>
        <fullName evidence="9">M56 family metallopeptidase</fullName>
    </submittedName>
</protein>
<keyword evidence="7" id="KW-0472">Membrane</keyword>
<dbReference type="PANTHER" id="PTHR34978:SF3">
    <property type="entry name" value="SLR0241 PROTEIN"/>
    <property type="match status" value="1"/>
</dbReference>
<evidence type="ECO:0000256" key="3">
    <source>
        <dbReference type="ARBA" id="ARBA00022801"/>
    </source>
</evidence>
<dbReference type="InterPro" id="IPR001915">
    <property type="entry name" value="Peptidase_M48"/>
</dbReference>
<dbReference type="CDD" id="cd07326">
    <property type="entry name" value="M56_BlaR1_MecR1_like"/>
    <property type="match status" value="1"/>
</dbReference>
<feature type="transmembrane region" description="Helical" evidence="7">
    <location>
        <begin position="289"/>
        <end position="315"/>
    </location>
</feature>
<reference evidence="9" key="1">
    <citation type="submission" date="2020-11" db="EMBL/GenBank/DDBJ databases">
        <title>Nocardia NEAU-351.nov., a novel actinomycete isolated from the cow dung.</title>
        <authorList>
            <person name="Zhang X."/>
        </authorList>
    </citation>
    <scope>NUCLEOTIDE SEQUENCE</scope>
    <source>
        <strain evidence="9">NEAU-351</strain>
    </source>
</reference>
<evidence type="ECO:0000313" key="9">
    <source>
        <dbReference type="EMBL" id="MBH0777735.1"/>
    </source>
</evidence>
<keyword evidence="5 6" id="KW-0482">Metalloprotease</keyword>
<dbReference type="Pfam" id="PF01435">
    <property type="entry name" value="Peptidase_M48"/>
    <property type="match status" value="1"/>
</dbReference>
<evidence type="ECO:0000256" key="5">
    <source>
        <dbReference type="ARBA" id="ARBA00023049"/>
    </source>
</evidence>
<comment type="cofactor">
    <cofactor evidence="6">
        <name>Zn(2+)</name>
        <dbReference type="ChEBI" id="CHEBI:29105"/>
    </cofactor>
    <text evidence="6">Binds 1 zinc ion per subunit.</text>
</comment>
<dbReference type="GO" id="GO:0004222">
    <property type="term" value="F:metalloendopeptidase activity"/>
    <property type="evidence" value="ECO:0007669"/>
    <property type="project" value="InterPro"/>
</dbReference>
<dbReference type="GO" id="GO:0006508">
    <property type="term" value="P:proteolysis"/>
    <property type="evidence" value="ECO:0007669"/>
    <property type="project" value="UniProtKB-KW"/>
</dbReference>
<dbReference type="PANTHER" id="PTHR34978">
    <property type="entry name" value="POSSIBLE SENSOR-TRANSDUCER PROTEIN BLAR"/>
    <property type="match status" value="1"/>
</dbReference>
<dbReference type="GO" id="GO:0046872">
    <property type="term" value="F:metal ion binding"/>
    <property type="evidence" value="ECO:0007669"/>
    <property type="project" value="UniProtKB-KW"/>
</dbReference>